<dbReference type="AlphaFoldDB" id="F8F677"/>
<name>F8F677_PAEMK</name>
<dbReference type="EMBL" id="CP002869">
    <property type="protein sequence ID" value="AEI42351.1"/>
    <property type="molecule type" value="Genomic_DNA"/>
</dbReference>
<dbReference type="KEGG" id="pms:KNP414_03812"/>
<evidence type="ECO:0000313" key="1">
    <source>
        <dbReference type="EMBL" id="AEI42351.1"/>
    </source>
</evidence>
<accession>F8F677</accession>
<proteinExistence type="predicted"/>
<dbReference type="PATRIC" id="fig|1036673.3.peg.3505"/>
<dbReference type="HOGENOM" id="CLU_2808326_0_0_9"/>
<reference evidence="1 2" key="2">
    <citation type="journal article" date="2013" name="Genome Announc.">
        <title>Genome Sequence of Growth-Improving Paenibacillus mucilaginosus Strain KNP414.</title>
        <authorList>
            <person name="Lu J.J."/>
            <person name="Wang J.F."/>
            <person name="Hu X.F."/>
        </authorList>
    </citation>
    <scope>NUCLEOTIDE SEQUENCE [LARGE SCALE GENOMIC DNA]</scope>
    <source>
        <strain evidence="1 2">KNP414</strain>
    </source>
</reference>
<dbReference type="RefSeq" id="WP_013917508.1">
    <property type="nucleotide sequence ID" value="NC_015690.1"/>
</dbReference>
<dbReference type="Proteomes" id="UP000006620">
    <property type="component" value="Chromosome"/>
</dbReference>
<gene>
    <name evidence="1" type="ordered locus">KNP414_03812</name>
</gene>
<organism evidence="1 2">
    <name type="scientific">Paenibacillus mucilaginosus (strain KNP414)</name>
    <dbReference type="NCBI Taxonomy" id="1036673"/>
    <lineage>
        <taxon>Bacteria</taxon>
        <taxon>Bacillati</taxon>
        <taxon>Bacillota</taxon>
        <taxon>Bacilli</taxon>
        <taxon>Bacillales</taxon>
        <taxon>Paenibacillaceae</taxon>
        <taxon>Paenibacillus</taxon>
    </lineage>
</organism>
<evidence type="ECO:0000313" key="2">
    <source>
        <dbReference type="Proteomes" id="UP000006620"/>
    </source>
</evidence>
<protein>
    <submittedName>
        <fullName evidence="1">Uncharacterized protein</fullName>
    </submittedName>
</protein>
<reference evidence="2" key="1">
    <citation type="submission" date="2011-06" db="EMBL/GenBank/DDBJ databases">
        <title>Complete genome sequence of Paenibacillus mucilaginosus KNP414.</title>
        <authorList>
            <person name="Wang J."/>
            <person name="Hu S."/>
            <person name="Hu X."/>
            <person name="Zhang B."/>
            <person name="Dong D."/>
            <person name="Zhang S."/>
            <person name="Zhao K."/>
            <person name="Wu D."/>
        </authorList>
    </citation>
    <scope>NUCLEOTIDE SEQUENCE [LARGE SCALE GENOMIC DNA]</scope>
    <source>
        <strain evidence="2">KNP414</strain>
    </source>
</reference>
<sequence>MNRQEFMIFTALSNYLKDLGINLAEFLERDELKKYAEIGEDYLNISNDEFREELKGIIEGMSKQFLK</sequence>